<name>K9X6N0_9NOST</name>
<dbReference type="KEGG" id="csg:Cylst_6172"/>
<organism evidence="1 2">
    <name type="scientific">Cylindrospermum stagnale PCC 7417</name>
    <dbReference type="NCBI Taxonomy" id="56107"/>
    <lineage>
        <taxon>Bacteria</taxon>
        <taxon>Bacillati</taxon>
        <taxon>Cyanobacteriota</taxon>
        <taxon>Cyanophyceae</taxon>
        <taxon>Nostocales</taxon>
        <taxon>Nostocaceae</taxon>
        <taxon>Cylindrospermum</taxon>
    </lineage>
</organism>
<protein>
    <submittedName>
        <fullName evidence="1">Uncharacterized protein</fullName>
    </submittedName>
</protein>
<reference evidence="1 2" key="1">
    <citation type="submission" date="2012-06" db="EMBL/GenBank/DDBJ databases">
        <title>Finished chromosome of genome of Cylindrospermum stagnale PCC 7417.</title>
        <authorList>
            <consortium name="US DOE Joint Genome Institute"/>
            <person name="Gugger M."/>
            <person name="Coursin T."/>
            <person name="Rippka R."/>
            <person name="Tandeau De Marsac N."/>
            <person name="Huntemann M."/>
            <person name="Wei C.-L."/>
            <person name="Han J."/>
            <person name="Detter J.C."/>
            <person name="Han C."/>
            <person name="Tapia R."/>
            <person name="Chen A."/>
            <person name="Kyrpides N."/>
            <person name="Mavromatis K."/>
            <person name="Markowitz V."/>
            <person name="Szeto E."/>
            <person name="Ivanova N."/>
            <person name="Pagani I."/>
            <person name="Pati A."/>
            <person name="Goodwin L."/>
            <person name="Nordberg H.P."/>
            <person name="Cantor M.N."/>
            <person name="Hua S.X."/>
            <person name="Woyke T."/>
            <person name="Kerfeld C.A."/>
        </authorList>
    </citation>
    <scope>NUCLEOTIDE SEQUENCE [LARGE SCALE GENOMIC DNA]</scope>
    <source>
        <strain evidence="1 2">PCC 7417</strain>
    </source>
</reference>
<evidence type="ECO:0000313" key="1">
    <source>
        <dbReference type="EMBL" id="AFZ28138.1"/>
    </source>
</evidence>
<dbReference type="STRING" id="56107.Cylst_6172"/>
<sequence>MSNLNDYKVKHLFLLVGENPLPNYIAARTLLENDGTV</sequence>
<dbReference type="AlphaFoldDB" id="K9X6N0"/>
<proteinExistence type="predicted"/>
<accession>K9X6N0</accession>
<keyword evidence="2" id="KW-1185">Reference proteome</keyword>
<dbReference type="EMBL" id="CP003642">
    <property type="protein sequence ID" value="AFZ28138.1"/>
    <property type="molecule type" value="Genomic_DNA"/>
</dbReference>
<gene>
    <name evidence="1" type="ORF">Cylst_6172</name>
</gene>
<evidence type="ECO:0000313" key="2">
    <source>
        <dbReference type="Proteomes" id="UP000010475"/>
    </source>
</evidence>
<dbReference type="HOGENOM" id="CLU_3342817_0_0_3"/>
<dbReference type="Proteomes" id="UP000010475">
    <property type="component" value="Chromosome"/>
</dbReference>